<dbReference type="PANTHER" id="PTHR43330">
    <property type="entry name" value="METHIONINE AMINOPEPTIDASE"/>
    <property type="match status" value="1"/>
</dbReference>
<keyword evidence="3 6" id="KW-0645">Protease</keyword>
<comment type="function">
    <text evidence="1 6">Removes the N-terminal methionine from nascent proteins. The N-terminal methionine is often cleaved when the second residue in the primary sequence is small and uncharged (Met-Ala-, Cys, Gly, Pro, Ser, Thr, or Val). Requires deformylation of the N(alpha)-formylated initiator methionine before it can be hydrolyzed.</text>
</comment>
<dbReference type="InterPro" id="IPR002467">
    <property type="entry name" value="Pept_M24A_MAP1"/>
</dbReference>
<evidence type="ECO:0000256" key="6">
    <source>
        <dbReference type="HAMAP-Rule" id="MF_01974"/>
    </source>
</evidence>
<dbReference type="PANTHER" id="PTHR43330:SF13">
    <property type="entry name" value="METHIONINE AMINOPEPTIDASE 2"/>
    <property type="match status" value="1"/>
</dbReference>
<evidence type="ECO:0000256" key="7">
    <source>
        <dbReference type="RuleBase" id="RU003653"/>
    </source>
</evidence>
<dbReference type="Proteomes" id="UP000033121">
    <property type="component" value="Unassembled WGS sequence"/>
</dbReference>
<comment type="catalytic activity">
    <reaction evidence="6 7">
        <text>Release of N-terminal amino acids, preferentially methionine, from peptides and arylamides.</text>
        <dbReference type="EC" id="3.4.11.18"/>
    </reaction>
</comment>
<feature type="binding site" evidence="6">
    <location>
        <position position="233"/>
    </location>
    <ligand>
        <name>a divalent metal cation</name>
        <dbReference type="ChEBI" id="CHEBI:60240"/>
        <label>2</label>
        <note>catalytic</note>
    </ligand>
</feature>
<keyword evidence="2 6" id="KW-0031">Aminopeptidase</keyword>
<protein>
    <recommendedName>
        <fullName evidence="6 7">Methionine aminopeptidase</fullName>
        <shortName evidence="6">MAP</shortName>
        <shortName evidence="6">MetAP</shortName>
        <ecNumber evidence="6 7">3.4.11.18</ecNumber>
    </recommendedName>
    <alternativeName>
        <fullName evidence="6">Peptidase M</fullName>
    </alternativeName>
</protein>
<name>A0A0E9N6H1_9BACT</name>
<dbReference type="STRING" id="1220578.FPE01S_04_01830"/>
<feature type="domain" description="Peptidase M24" evidence="8">
    <location>
        <begin position="14"/>
        <end position="240"/>
    </location>
</feature>
<feature type="binding site" evidence="6">
    <location>
        <position position="202"/>
    </location>
    <ligand>
        <name>a divalent metal cation</name>
        <dbReference type="ChEBI" id="CHEBI:60240"/>
        <label>2</label>
        <note>catalytic</note>
    </ligand>
</feature>
<dbReference type="CDD" id="cd01086">
    <property type="entry name" value="MetAP1"/>
    <property type="match status" value="1"/>
</dbReference>
<accession>A0A0E9N6H1</accession>
<dbReference type="SUPFAM" id="SSF55920">
    <property type="entry name" value="Creatinase/aminopeptidase"/>
    <property type="match status" value="1"/>
</dbReference>
<comment type="cofactor">
    <cofactor evidence="6">
        <name>Co(2+)</name>
        <dbReference type="ChEBI" id="CHEBI:48828"/>
    </cofactor>
    <cofactor evidence="6">
        <name>Zn(2+)</name>
        <dbReference type="ChEBI" id="CHEBI:29105"/>
    </cofactor>
    <cofactor evidence="6">
        <name>Mn(2+)</name>
        <dbReference type="ChEBI" id="CHEBI:29035"/>
    </cofactor>
    <cofactor evidence="6">
        <name>Fe(2+)</name>
        <dbReference type="ChEBI" id="CHEBI:29033"/>
    </cofactor>
    <text evidence="6">Binds 2 divalent metal cations per subunit. Has a high-affinity and a low affinity metal-binding site. The true nature of the physiological cofactor is under debate. The enzyme is active with cobalt, zinc, manganese or divalent iron ions. Most likely, methionine aminopeptidases function as mononuclear Fe(2+)-metalloproteases under physiological conditions, and the catalytically relevant metal-binding site has been assigned to the histidine-containing high-affinity site.</text>
</comment>
<evidence type="ECO:0000313" key="10">
    <source>
        <dbReference type="Proteomes" id="UP000033121"/>
    </source>
</evidence>
<dbReference type="GO" id="GO:0006508">
    <property type="term" value="P:proteolysis"/>
    <property type="evidence" value="ECO:0007669"/>
    <property type="project" value="UniProtKB-KW"/>
</dbReference>
<evidence type="ECO:0000256" key="1">
    <source>
        <dbReference type="ARBA" id="ARBA00002521"/>
    </source>
</evidence>
<evidence type="ECO:0000256" key="4">
    <source>
        <dbReference type="ARBA" id="ARBA00022723"/>
    </source>
</evidence>
<dbReference type="PRINTS" id="PR00599">
    <property type="entry name" value="MAPEPTIDASE"/>
</dbReference>
<dbReference type="Gene3D" id="3.90.230.10">
    <property type="entry name" value="Creatinase/methionine aminopeptidase superfamily"/>
    <property type="match status" value="1"/>
</dbReference>
<gene>
    <name evidence="6 9" type="primary">map</name>
    <name evidence="9" type="ORF">FPE01S_04_01830</name>
</gene>
<dbReference type="InterPro" id="IPR036005">
    <property type="entry name" value="Creatinase/aminopeptidase-like"/>
</dbReference>
<organism evidence="9 10">
    <name type="scientific">Flavihumibacter petaseus NBRC 106054</name>
    <dbReference type="NCBI Taxonomy" id="1220578"/>
    <lineage>
        <taxon>Bacteria</taxon>
        <taxon>Pseudomonadati</taxon>
        <taxon>Bacteroidota</taxon>
        <taxon>Chitinophagia</taxon>
        <taxon>Chitinophagales</taxon>
        <taxon>Chitinophagaceae</taxon>
        <taxon>Flavihumibacter</taxon>
    </lineage>
</organism>
<feature type="binding site" evidence="6">
    <location>
        <position position="233"/>
    </location>
    <ligand>
        <name>a divalent metal cation</name>
        <dbReference type="ChEBI" id="CHEBI:60240"/>
        <label>1</label>
    </ligand>
</feature>
<evidence type="ECO:0000256" key="3">
    <source>
        <dbReference type="ARBA" id="ARBA00022670"/>
    </source>
</evidence>
<dbReference type="HAMAP" id="MF_01974">
    <property type="entry name" value="MetAP_1"/>
    <property type="match status" value="1"/>
</dbReference>
<dbReference type="InterPro" id="IPR001714">
    <property type="entry name" value="Pept_M24_MAP"/>
</dbReference>
<dbReference type="GO" id="GO:0004239">
    <property type="term" value="F:initiator methionyl aminopeptidase activity"/>
    <property type="evidence" value="ECO:0007669"/>
    <property type="project" value="UniProtKB-UniRule"/>
</dbReference>
<dbReference type="AlphaFoldDB" id="A0A0E9N6H1"/>
<dbReference type="GO" id="GO:0046872">
    <property type="term" value="F:metal ion binding"/>
    <property type="evidence" value="ECO:0007669"/>
    <property type="project" value="UniProtKB-UniRule"/>
</dbReference>
<feature type="binding site" evidence="6">
    <location>
        <position position="105"/>
    </location>
    <ligand>
        <name>a divalent metal cation</name>
        <dbReference type="ChEBI" id="CHEBI:60240"/>
        <label>2</label>
        <note>catalytic</note>
    </ligand>
</feature>
<feature type="binding site" evidence="6">
    <location>
        <position position="105"/>
    </location>
    <ligand>
        <name>a divalent metal cation</name>
        <dbReference type="ChEBI" id="CHEBI:60240"/>
        <label>1</label>
    </ligand>
</feature>
<keyword evidence="10" id="KW-1185">Reference proteome</keyword>
<dbReference type="NCBIfam" id="TIGR00500">
    <property type="entry name" value="met_pdase_I"/>
    <property type="match status" value="1"/>
</dbReference>
<evidence type="ECO:0000259" key="8">
    <source>
        <dbReference type="Pfam" id="PF00557"/>
    </source>
</evidence>
<dbReference type="EC" id="3.4.11.18" evidence="6 7"/>
<evidence type="ECO:0000256" key="2">
    <source>
        <dbReference type="ARBA" id="ARBA00022438"/>
    </source>
</evidence>
<dbReference type="GO" id="GO:0070006">
    <property type="term" value="F:metalloaminopeptidase activity"/>
    <property type="evidence" value="ECO:0007669"/>
    <property type="project" value="UniProtKB-UniRule"/>
</dbReference>
<comment type="subunit">
    <text evidence="6">Monomer.</text>
</comment>
<keyword evidence="4 6" id="KW-0479">Metal-binding</keyword>
<keyword evidence="5 6" id="KW-0378">Hydrolase</keyword>
<feature type="binding site" evidence="6">
    <location>
        <position position="168"/>
    </location>
    <ligand>
        <name>a divalent metal cation</name>
        <dbReference type="ChEBI" id="CHEBI:60240"/>
        <label>2</label>
        <note>catalytic</note>
    </ligand>
</feature>
<feature type="binding site" evidence="6">
    <location>
        <position position="175"/>
    </location>
    <ligand>
        <name>substrate</name>
    </ligand>
</feature>
<dbReference type="Pfam" id="PF00557">
    <property type="entry name" value="Peptidase_M24"/>
    <property type="match status" value="1"/>
</dbReference>
<feature type="binding site" evidence="6">
    <location>
        <position position="94"/>
    </location>
    <ligand>
        <name>a divalent metal cation</name>
        <dbReference type="ChEBI" id="CHEBI:60240"/>
        <label>1</label>
    </ligand>
</feature>
<dbReference type="RefSeq" id="WP_046370929.1">
    <property type="nucleotide sequence ID" value="NZ_BBWV01000004.1"/>
</dbReference>
<evidence type="ECO:0000256" key="5">
    <source>
        <dbReference type="ARBA" id="ARBA00022801"/>
    </source>
</evidence>
<dbReference type="EMBL" id="BBWV01000004">
    <property type="protein sequence ID" value="GAO44940.1"/>
    <property type="molecule type" value="Genomic_DNA"/>
</dbReference>
<evidence type="ECO:0000313" key="9">
    <source>
        <dbReference type="EMBL" id="GAO44940.1"/>
    </source>
</evidence>
<sequence>MSIQSTHDLQQLMAVSEAVAETLRLMRDYARPGMDCATLDAYGGKLLSSFGARPAPKITYGFPGFTCISVNHEIAHGIPASHKILQEGDLVNIDVSAEKNGYWADNGGSFVLGEDRHGHQALVEASRLILQETIRAIRPGMRVAEWGRSVERKARAQGLTVIRNLTGHGIGRNLHEHPKFIPNYFDPFNRDRFRKNMVVAVETFISTGATKARESGDGWTLITGDGSFTAQHEHTILVREEGPLVLTSANGN</sequence>
<comment type="caution">
    <text evidence="9">The sequence shown here is derived from an EMBL/GenBank/DDBJ whole genome shotgun (WGS) entry which is preliminary data.</text>
</comment>
<dbReference type="InterPro" id="IPR000994">
    <property type="entry name" value="Pept_M24"/>
</dbReference>
<reference evidence="9 10" key="1">
    <citation type="submission" date="2015-04" db="EMBL/GenBank/DDBJ databases">
        <title>Whole genome shotgun sequence of Flavihumibacter petaseus NBRC 106054.</title>
        <authorList>
            <person name="Miyazawa S."/>
            <person name="Hosoyama A."/>
            <person name="Hashimoto M."/>
            <person name="Noguchi M."/>
            <person name="Tsuchikane K."/>
            <person name="Ohji S."/>
            <person name="Yamazoe A."/>
            <person name="Ichikawa N."/>
            <person name="Kimura A."/>
            <person name="Fujita N."/>
        </authorList>
    </citation>
    <scope>NUCLEOTIDE SEQUENCE [LARGE SCALE GENOMIC DNA]</scope>
    <source>
        <strain evidence="9 10">NBRC 106054</strain>
    </source>
</reference>
<dbReference type="OrthoDB" id="9802055at2"/>
<feature type="binding site" evidence="6">
    <location>
        <position position="76"/>
    </location>
    <ligand>
        <name>substrate</name>
    </ligand>
</feature>
<comment type="similarity">
    <text evidence="6">Belongs to the peptidase M24A family. Methionine aminopeptidase type 1 subfamily.</text>
</comment>
<proteinExistence type="inferred from homology"/>